<evidence type="ECO:0000259" key="2">
    <source>
        <dbReference type="Pfam" id="PF03703"/>
    </source>
</evidence>
<dbReference type="InterPro" id="IPR005182">
    <property type="entry name" value="YdbS-like_PH"/>
</dbReference>
<gene>
    <name evidence="3" type="ORF">CSLFYP84_03612</name>
</gene>
<evidence type="ECO:0000313" key="3">
    <source>
        <dbReference type="EMBL" id="VYU73117.1"/>
    </source>
</evidence>
<organism evidence="3">
    <name type="scientific">Clostridium symbiosum</name>
    <name type="common">Bacteroides symbiosus</name>
    <dbReference type="NCBI Taxonomy" id="1512"/>
    <lineage>
        <taxon>Bacteria</taxon>
        <taxon>Bacillati</taxon>
        <taxon>Bacillota</taxon>
        <taxon>Clostridia</taxon>
        <taxon>Lachnospirales</taxon>
        <taxon>Lachnospiraceae</taxon>
        <taxon>Otoolea</taxon>
    </lineage>
</organism>
<keyword evidence="1" id="KW-0175">Coiled coil</keyword>
<evidence type="ECO:0000256" key="1">
    <source>
        <dbReference type="SAM" id="Coils"/>
    </source>
</evidence>
<feature type="coiled-coil region" evidence="1">
    <location>
        <begin position="119"/>
        <end position="146"/>
    </location>
</feature>
<dbReference type="PANTHER" id="PTHR37938:SF1">
    <property type="entry name" value="BLL0215 PROTEIN"/>
    <property type="match status" value="1"/>
</dbReference>
<proteinExistence type="predicted"/>
<reference evidence="3" key="1">
    <citation type="submission" date="2019-11" db="EMBL/GenBank/DDBJ databases">
        <authorList>
            <person name="Feng L."/>
        </authorList>
    </citation>
    <scope>NUCLEOTIDE SEQUENCE</scope>
    <source>
        <strain evidence="3">CsymbiosumLFYP84</strain>
    </source>
</reference>
<dbReference type="EMBL" id="CACRUA010000049">
    <property type="protein sequence ID" value="VYU73117.1"/>
    <property type="molecule type" value="Genomic_DNA"/>
</dbReference>
<dbReference type="RefSeq" id="WP_156684853.1">
    <property type="nucleotide sequence ID" value="NZ_CACRUA010000049.1"/>
</dbReference>
<accession>A0A6N3H7S4</accession>
<sequence length="158" mass="18879">MRSDLIPGDNVEIKGEIKQYKMPDYNNGRKVVTMEKEVLWSDRRRLWCGLPWTFTVYRMTEDRLFIKRGLFNLREDEVRLYRIKDLGLERNMIQRMFGLGTIRVVSSDSSLGNFDLTNVKNSSDVKEQLSRLVEEERQRKKVSSREFISFEEENEMEI</sequence>
<feature type="domain" description="YdbS-like PH" evidence="2">
    <location>
        <begin position="52"/>
        <end position="128"/>
    </location>
</feature>
<dbReference type="AlphaFoldDB" id="A0A6N3H7S4"/>
<dbReference type="Pfam" id="PF03703">
    <property type="entry name" value="bPH_2"/>
    <property type="match status" value="1"/>
</dbReference>
<dbReference type="PANTHER" id="PTHR37938">
    <property type="entry name" value="BLL0215 PROTEIN"/>
    <property type="match status" value="1"/>
</dbReference>
<protein>
    <submittedName>
        <fullName evidence="3">Bacterial membrane flanked domain protein</fullName>
    </submittedName>
</protein>
<name>A0A6N3H7S4_CLOSY</name>